<keyword evidence="1" id="KW-0813">Transport</keyword>
<dbReference type="SUPFAM" id="SSF52540">
    <property type="entry name" value="P-loop containing nucleoside triphosphate hydrolases"/>
    <property type="match status" value="1"/>
</dbReference>
<name>A0A9D1XMR6_9FIRM</name>
<dbReference type="GO" id="GO:0005524">
    <property type="term" value="F:ATP binding"/>
    <property type="evidence" value="ECO:0007669"/>
    <property type="project" value="UniProtKB-KW"/>
</dbReference>
<evidence type="ECO:0000256" key="3">
    <source>
        <dbReference type="ARBA" id="ARBA00022840"/>
    </source>
</evidence>
<sequence length="236" mass="26463">MIEVTNLCKTYNGFKAADNVNLVAKPGKITILLGPNGAGKSTTIKSIANLLEFDGKIKICGYDNNTVDAKRCFGYVPETPVLYDVLTVGEHIDFIGNAYRIENYQKIADYYLDLFNLNEKKKRLAKELSKGMKQKLSMILALMIKPQALLVDEPMVGLDPASIETVLDIFKTLKEQGCAILISTHIIDIINDIYDEAYIMDKGKIINHVCKENLHDETLKEYFFEATDGKQNEATN</sequence>
<dbReference type="PROSITE" id="PS00211">
    <property type="entry name" value="ABC_TRANSPORTER_1"/>
    <property type="match status" value="1"/>
</dbReference>
<dbReference type="EMBL" id="DXET01000227">
    <property type="protein sequence ID" value="HIX82358.1"/>
    <property type="molecule type" value="Genomic_DNA"/>
</dbReference>
<comment type="caution">
    <text evidence="5">The sequence shown here is derived from an EMBL/GenBank/DDBJ whole genome shotgun (WGS) entry which is preliminary data.</text>
</comment>
<keyword evidence="3 5" id="KW-0067">ATP-binding</keyword>
<protein>
    <submittedName>
        <fullName evidence="5">ABC transporter ATP-binding protein</fullName>
    </submittedName>
</protein>
<dbReference type="InterPro" id="IPR003439">
    <property type="entry name" value="ABC_transporter-like_ATP-bd"/>
</dbReference>
<dbReference type="InterPro" id="IPR017871">
    <property type="entry name" value="ABC_transporter-like_CS"/>
</dbReference>
<dbReference type="Pfam" id="PF00005">
    <property type="entry name" value="ABC_tran"/>
    <property type="match status" value="1"/>
</dbReference>
<evidence type="ECO:0000259" key="4">
    <source>
        <dbReference type="PROSITE" id="PS50893"/>
    </source>
</evidence>
<dbReference type="PROSITE" id="PS50893">
    <property type="entry name" value="ABC_TRANSPORTER_2"/>
    <property type="match status" value="1"/>
</dbReference>
<dbReference type="CDD" id="cd03230">
    <property type="entry name" value="ABC_DR_subfamily_A"/>
    <property type="match status" value="1"/>
</dbReference>
<evidence type="ECO:0000256" key="2">
    <source>
        <dbReference type="ARBA" id="ARBA00022741"/>
    </source>
</evidence>
<dbReference type="GO" id="GO:0016887">
    <property type="term" value="F:ATP hydrolysis activity"/>
    <property type="evidence" value="ECO:0007669"/>
    <property type="project" value="InterPro"/>
</dbReference>
<dbReference type="AlphaFoldDB" id="A0A9D1XMR6"/>
<dbReference type="InterPro" id="IPR051782">
    <property type="entry name" value="ABC_Transporter_VariousFunc"/>
</dbReference>
<dbReference type="InterPro" id="IPR003593">
    <property type="entry name" value="AAA+_ATPase"/>
</dbReference>
<dbReference type="Proteomes" id="UP000886724">
    <property type="component" value="Unassembled WGS sequence"/>
</dbReference>
<dbReference type="Gene3D" id="3.40.50.300">
    <property type="entry name" value="P-loop containing nucleotide triphosphate hydrolases"/>
    <property type="match status" value="1"/>
</dbReference>
<reference evidence="5" key="1">
    <citation type="journal article" date="2021" name="PeerJ">
        <title>Extensive microbial diversity within the chicken gut microbiome revealed by metagenomics and culture.</title>
        <authorList>
            <person name="Gilroy R."/>
            <person name="Ravi A."/>
            <person name="Getino M."/>
            <person name="Pursley I."/>
            <person name="Horton D.L."/>
            <person name="Alikhan N.F."/>
            <person name="Baker D."/>
            <person name="Gharbi K."/>
            <person name="Hall N."/>
            <person name="Watson M."/>
            <person name="Adriaenssens E.M."/>
            <person name="Foster-Nyarko E."/>
            <person name="Jarju S."/>
            <person name="Secka A."/>
            <person name="Antonio M."/>
            <person name="Oren A."/>
            <person name="Chaudhuri R.R."/>
            <person name="La Ragione R."/>
            <person name="Hildebrand F."/>
            <person name="Pallen M.J."/>
        </authorList>
    </citation>
    <scope>NUCLEOTIDE SEQUENCE</scope>
    <source>
        <strain evidence="5">ChiGjej1B1-14440</strain>
    </source>
</reference>
<feature type="domain" description="ABC transporter" evidence="4">
    <location>
        <begin position="2"/>
        <end position="227"/>
    </location>
</feature>
<gene>
    <name evidence="5" type="ORF">H9980_10380</name>
</gene>
<reference evidence="5" key="2">
    <citation type="submission" date="2021-04" db="EMBL/GenBank/DDBJ databases">
        <authorList>
            <person name="Gilroy R."/>
        </authorList>
    </citation>
    <scope>NUCLEOTIDE SEQUENCE</scope>
    <source>
        <strain evidence="5">ChiGjej1B1-14440</strain>
    </source>
</reference>
<evidence type="ECO:0000256" key="1">
    <source>
        <dbReference type="ARBA" id="ARBA00022448"/>
    </source>
</evidence>
<organism evidence="5 6">
    <name type="scientific">Candidatus Erysipelatoclostridium merdavium</name>
    <dbReference type="NCBI Taxonomy" id="2838566"/>
    <lineage>
        <taxon>Bacteria</taxon>
        <taxon>Bacillati</taxon>
        <taxon>Bacillota</taxon>
        <taxon>Erysipelotrichia</taxon>
        <taxon>Erysipelotrichales</taxon>
        <taxon>Erysipelotrichales incertae sedis</taxon>
    </lineage>
</organism>
<proteinExistence type="predicted"/>
<dbReference type="InterPro" id="IPR027417">
    <property type="entry name" value="P-loop_NTPase"/>
</dbReference>
<dbReference type="PANTHER" id="PTHR42939">
    <property type="entry name" value="ABC TRANSPORTER ATP-BINDING PROTEIN ALBC-RELATED"/>
    <property type="match status" value="1"/>
</dbReference>
<evidence type="ECO:0000313" key="6">
    <source>
        <dbReference type="Proteomes" id="UP000886724"/>
    </source>
</evidence>
<dbReference type="SMART" id="SM00382">
    <property type="entry name" value="AAA"/>
    <property type="match status" value="1"/>
</dbReference>
<dbReference type="PANTHER" id="PTHR42939:SF1">
    <property type="entry name" value="ABC TRANSPORTER ATP-BINDING PROTEIN ALBC-RELATED"/>
    <property type="match status" value="1"/>
</dbReference>
<keyword evidence="2" id="KW-0547">Nucleotide-binding</keyword>
<accession>A0A9D1XMR6</accession>
<evidence type="ECO:0000313" key="5">
    <source>
        <dbReference type="EMBL" id="HIX82358.1"/>
    </source>
</evidence>